<gene>
    <name evidence="2" type="ORF">METZ01_LOCUS24735</name>
</gene>
<name>A0A381PXT1_9ZZZZ</name>
<evidence type="ECO:0000313" key="2">
    <source>
        <dbReference type="EMBL" id="SUZ71881.1"/>
    </source>
</evidence>
<organism evidence="2">
    <name type="scientific">marine metagenome</name>
    <dbReference type="NCBI Taxonomy" id="408172"/>
    <lineage>
        <taxon>unclassified sequences</taxon>
        <taxon>metagenomes</taxon>
        <taxon>ecological metagenomes</taxon>
    </lineage>
</organism>
<evidence type="ECO:0000259" key="1">
    <source>
        <dbReference type="PROSITE" id="PS51819"/>
    </source>
</evidence>
<reference evidence="2" key="1">
    <citation type="submission" date="2018-05" db="EMBL/GenBank/DDBJ databases">
        <authorList>
            <person name="Lanie J.A."/>
            <person name="Ng W.-L."/>
            <person name="Kazmierczak K.M."/>
            <person name="Andrzejewski T.M."/>
            <person name="Davidsen T.M."/>
            <person name="Wayne K.J."/>
            <person name="Tettelin H."/>
            <person name="Glass J.I."/>
            <person name="Rusch D."/>
            <person name="Podicherti R."/>
            <person name="Tsui H.-C.T."/>
            <person name="Winkler M.E."/>
        </authorList>
    </citation>
    <scope>NUCLEOTIDE SEQUENCE</scope>
</reference>
<proteinExistence type="predicted"/>
<dbReference type="SUPFAM" id="SSF54593">
    <property type="entry name" value="Glyoxalase/Bleomycin resistance protein/Dihydroxybiphenyl dioxygenase"/>
    <property type="match status" value="1"/>
</dbReference>
<dbReference type="AlphaFoldDB" id="A0A381PXT1"/>
<dbReference type="InterPro" id="IPR004360">
    <property type="entry name" value="Glyas_Fos-R_dOase_dom"/>
</dbReference>
<dbReference type="Gene3D" id="3.10.180.10">
    <property type="entry name" value="2,3-Dihydroxybiphenyl 1,2-Dioxygenase, domain 1"/>
    <property type="match status" value="1"/>
</dbReference>
<dbReference type="EMBL" id="UINC01001137">
    <property type="protein sequence ID" value="SUZ71881.1"/>
    <property type="molecule type" value="Genomic_DNA"/>
</dbReference>
<dbReference type="InterPro" id="IPR037523">
    <property type="entry name" value="VOC_core"/>
</dbReference>
<dbReference type="Pfam" id="PF00903">
    <property type="entry name" value="Glyoxalase"/>
    <property type="match status" value="1"/>
</dbReference>
<feature type="domain" description="VOC" evidence="1">
    <location>
        <begin position="5"/>
        <end position="129"/>
    </location>
</feature>
<protein>
    <recommendedName>
        <fullName evidence="1">VOC domain-containing protein</fullName>
    </recommendedName>
</protein>
<dbReference type="InterPro" id="IPR029068">
    <property type="entry name" value="Glyas_Bleomycin-R_OHBP_Dase"/>
</dbReference>
<accession>A0A381PXT1</accession>
<dbReference type="CDD" id="cd06587">
    <property type="entry name" value="VOC"/>
    <property type="match status" value="1"/>
</dbReference>
<sequence length="136" mass="16105">MLVSNLDHLNLSVRNFEETVHWYNKIFAFNLVEQGIQDGMPWGVIRCNDAMLCIYEAQDLFLPSKLEMKKKGLHYLAHFGLRITDKESWENIITRENLPLLYDGVIQWPHSLAWYINDPTGWEIEVVYWENDTISF</sequence>
<dbReference type="PROSITE" id="PS51819">
    <property type="entry name" value="VOC"/>
    <property type="match status" value="1"/>
</dbReference>